<dbReference type="EC" id="2.3.2.27" evidence="5"/>
<dbReference type="InterPro" id="IPR001841">
    <property type="entry name" value="Znf_RING"/>
</dbReference>
<feature type="compositionally biased region" description="Basic and acidic residues" evidence="18">
    <location>
        <begin position="169"/>
        <end position="188"/>
    </location>
</feature>
<feature type="compositionally biased region" description="Basic residues" evidence="18">
    <location>
        <begin position="61"/>
        <end position="72"/>
    </location>
</feature>
<dbReference type="InterPro" id="IPR013083">
    <property type="entry name" value="Znf_RING/FYVE/PHD"/>
</dbReference>
<dbReference type="Gene3D" id="3.90.1150.220">
    <property type="match status" value="1"/>
</dbReference>
<dbReference type="Gene3D" id="1.10.10.10">
    <property type="entry name" value="Winged helix-like DNA-binding domain superfamily/Winged helix DNA-binding domain"/>
    <property type="match status" value="1"/>
</dbReference>
<evidence type="ECO:0000256" key="15">
    <source>
        <dbReference type="ARBA" id="ARBA00023204"/>
    </source>
</evidence>
<dbReference type="InterPro" id="IPR014857">
    <property type="entry name" value="Nse1_RING_C4HC3-type"/>
</dbReference>
<evidence type="ECO:0000313" key="20">
    <source>
        <dbReference type="Ensembl" id="ENSANIP00000002740.1"/>
    </source>
</evidence>
<dbReference type="Gene3D" id="3.30.40.10">
    <property type="entry name" value="Zinc/RING finger domain, C3HC4 (zinc finger)"/>
    <property type="match status" value="1"/>
</dbReference>
<dbReference type="PANTHER" id="PTHR20973">
    <property type="entry name" value="NON-SMC ELEMENT 1-RELATED"/>
    <property type="match status" value="1"/>
</dbReference>
<protein>
    <recommendedName>
        <fullName evidence="6">Non-structural maintenance of chromosomes element 1 homolog</fullName>
        <ecNumber evidence="5">2.3.2.27</ecNumber>
    </recommendedName>
</protein>
<evidence type="ECO:0000256" key="12">
    <source>
        <dbReference type="ARBA" id="ARBA00022833"/>
    </source>
</evidence>
<keyword evidence="16" id="KW-0539">Nucleus</keyword>
<keyword evidence="9" id="KW-0227">DNA damage</keyword>
<dbReference type="InterPro" id="IPR036388">
    <property type="entry name" value="WH-like_DNA-bd_sf"/>
</dbReference>
<keyword evidence="15" id="KW-0234">DNA repair</keyword>
<dbReference type="GO" id="GO:0005634">
    <property type="term" value="C:nucleus"/>
    <property type="evidence" value="ECO:0007669"/>
    <property type="project" value="UniProtKB-SubCell"/>
</dbReference>
<evidence type="ECO:0000256" key="2">
    <source>
        <dbReference type="ARBA" id="ARBA00004123"/>
    </source>
</evidence>
<keyword evidence="21" id="KW-1185">Reference proteome</keyword>
<evidence type="ECO:0000256" key="1">
    <source>
        <dbReference type="ARBA" id="ARBA00000900"/>
    </source>
</evidence>
<dbReference type="PANTHER" id="PTHR20973:SF0">
    <property type="entry name" value="NON-STRUCTURAL MAINTENANCE OF CHROMOSOMES ELEMENT 1 HOMOLOG"/>
    <property type="match status" value="1"/>
</dbReference>
<dbReference type="PROSITE" id="PS50089">
    <property type="entry name" value="ZF_RING_2"/>
    <property type="match status" value="1"/>
</dbReference>
<evidence type="ECO:0000256" key="7">
    <source>
        <dbReference type="ARBA" id="ARBA00022679"/>
    </source>
</evidence>
<keyword evidence="12" id="KW-0862">Zinc</keyword>
<keyword evidence="11" id="KW-0833">Ubl conjugation pathway</keyword>
<evidence type="ECO:0000256" key="16">
    <source>
        <dbReference type="ARBA" id="ARBA00023242"/>
    </source>
</evidence>
<evidence type="ECO:0000256" key="8">
    <source>
        <dbReference type="ARBA" id="ARBA00022723"/>
    </source>
</evidence>
<proteinExistence type="inferred from homology"/>
<evidence type="ECO:0000256" key="11">
    <source>
        <dbReference type="ARBA" id="ARBA00022786"/>
    </source>
</evidence>
<feature type="domain" description="RING-type" evidence="19">
    <location>
        <begin position="459"/>
        <end position="500"/>
    </location>
</feature>
<dbReference type="GO" id="GO:0000724">
    <property type="term" value="P:double-strand break repair via homologous recombination"/>
    <property type="evidence" value="ECO:0007669"/>
    <property type="project" value="TreeGrafter"/>
</dbReference>
<evidence type="ECO:0000256" key="18">
    <source>
        <dbReference type="SAM" id="MobiDB-lite"/>
    </source>
</evidence>
<evidence type="ECO:0000256" key="3">
    <source>
        <dbReference type="ARBA" id="ARBA00004574"/>
    </source>
</evidence>
<keyword evidence="7" id="KW-0808">Transferase</keyword>
<feature type="region of interest" description="Disordered" evidence="18">
    <location>
        <begin position="100"/>
        <end position="256"/>
    </location>
</feature>
<keyword evidence="8" id="KW-0479">Metal-binding</keyword>
<feature type="region of interest" description="Disordered" evidence="18">
    <location>
        <begin position="1"/>
        <end position="79"/>
    </location>
</feature>
<keyword evidence="13" id="KW-0158">Chromosome</keyword>
<dbReference type="Ensembl" id="ENSANIT00000002831.1">
    <property type="protein sequence ID" value="ENSANIP00000002740.1"/>
    <property type="gene ID" value="ENSANIG00000001892.1"/>
</dbReference>
<keyword evidence="10 17" id="KW-0863">Zinc-finger</keyword>
<sequence>MQFRPTRPAPAGASPAPSRDRSGCRPGRRRHGFKSPLVFSGGRRTSRGASPAQIPLQPRVTSRRRPSFRRAARGGEEGAAAGGTLAWSVLALARASVRCGPGGPGPSDTGAALPGPASSAERFPAGGAARPGLARPGGNASLPRGHAPPRPASLLPRGGGGRAGGARDGGSRSRGGEEEQPRGHERCGARPGLSQAHLRRSRGERPSLPPPGDGAKQAGGGGGAGRASRGRRTAEPIDGRQSQRSPSCRAAGSQRRRRPAAFEAWWNTAMAAQMTDAHRRFLQVLMSHGIMEGSEARKLHRRCCEIHKEPFQRVYYAHDKLDDFISTINSHLQPLFMQIRKGMSEGDGRAHYALVNLAETEITKMASDYTENELELFRKTMDLIILSENGFASSTDILNLTDQLKTKKMKKKEAEQVLKVFVEDKWLSERNGEYTLHTRCIIEMEQYILSNYQDVARKCNICHSLAIQSQVCESCGIGMHLPCVRKYFRAQTEPRCPQCNDFWSCDIPGMSRIDSQSPSKTGRAEKSFTVGTRRC</sequence>
<feature type="region of interest" description="Disordered" evidence="18">
    <location>
        <begin position="514"/>
        <end position="535"/>
    </location>
</feature>
<organism evidence="20 21">
    <name type="scientific">Accipiter nisus</name>
    <name type="common">Eurasian sparrowhawk</name>
    <dbReference type="NCBI Taxonomy" id="211598"/>
    <lineage>
        <taxon>Eukaryota</taxon>
        <taxon>Metazoa</taxon>
        <taxon>Chordata</taxon>
        <taxon>Craniata</taxon>
        <taxon>Vertebrata</taxon>
        <taxon>Euteleostomi</taxon>
        <taxon>Archelosauria</taxon>
        <taxon>Archosauria</taxon>
        <taxon>Dinosauria</taxon>
        <taxon>Saurischia</taxon>
        <taxon>Theropoda</taxon>
        <taxon>Coelurosauria</taxon>
        <taxon>Aves</taxon>
        <taxon>Neognathae</taxon>
        <taxon>Neoaves</taxon>
        <taxon>Telluraves</taxon>
        <taxon>Accipitrimorphae</taxon>
        <taxon>Accipitriformes</taxon>
        <taxon>Accipitridae</taxon>
        <taxon>Accipitrinae</taxon>
        <taxon>Accipiter</taxon>
    </lineage>
</organism>
<feature type="compositionally biased region" description="Low complexity" evidence="18">
    <location>
        <begin position="120"/>
        <end position="138"/>
    </location>
</feature>
<evidence type="ECO:0000259" key="19">
    <source>
        <dbReference type="PROSITE" id="PS50089"/>
    </source>
</evidence>
<dbReference type="GO" id="GO:0000781">
    <property type="term" value="C:chromosome, telomeric region"/>
    <property type="evidence" value="ECO:0007669"/>
    <property type="project" value="UniProtKB-SubCell"/>
</dbReference>
<name>A0A8B9M4L8_9AVES</name>
<dbReference type="InterPro" id="IPR011513">
    <property type="entry name" value="Nse1"/>
</dbReference>
<evidence type="ECO:0000256" key="4">
    <source>
        <dbReference type="ARBA" id="ARBA00010258"/>
    </source>
</evidence>
<comment type="catalytic activity">
    <reaction evidence="1">
        <text>S-ubiquitinyl-[E2 ubiquitin-conjugating enzyme]-L-cysteine + [acceptor protein]-L-lysine = [E2 ubiquitin-conjugating enzyme]-L-cysteine + N(6)-ubiquitinyl-[acceptor protein]-L-lysine.</text>
        <dbReference type="EC" id="2.3.2.27"/>
    </reaction>
</comment>
<feature type="compositionally biased region" description="Low complexity" evidence="18">
    <location>
        <begin position="1"/>
        <end position="17"/>
    </location>
</feature>
<feature type="compositionally biased region" description="Gly residues" evidence="18">
    <location>
        <begin position="157"/>
        <end position="168"/>
    </location>
</feature>
<dbReference type="Pfam" id="PF08746">
    <property type="entry name" value="zf-RING-like"/>
    <property type="match status" value="1"/>
</dbReference>
<evidence type="ECO:0000256" key="14">
    <source>
        <dbReference type="ARBA" id="ARBA00023172"/>
    </source>
</evidence>
<dbReference type="Pfam" id="PF07574">
    <property type="entry name" value="SMC_Nse1"/>
    <property type="match status" value="1"/>
</dbReference>
<comment type="similarity">
    <text evidence="4">Belongs to the NSE1 family.</text>
</comment>
<keyword evidence="13" id="KW-0779">Telomere</keyword>
<dbReference type="Proteomes" id="UP000694541">
    <property type="component" value="Unplaced"/>
</dbReference>
<dbReference type="GO" id="GO:0008270">
    <property type="term" value="F:zinc ion binding"/>
    <property type="evidence" value="ECO:0007669"/>
    <property type="project" value="UniProtKB-KW"/>
</dbReference>
<dbReference type="GO" id="GO:0030915">
    <property type="term" value="C:Smc5-Smc6 complex"/>
    <property type="evidence" value="ECO:0007669"/>
    <property type="project" value="InterPro"/>
</dbReference>
<accession>A0A8B9M4L8</accession>
<keyword evidence="14" id="KW-0233">DNA recombination</keyword>
<evidence type="ECO:0000256" key="13">
    <source>
        <dbReference type="ARBA" id="ARBA00022895"/>
    </source>
</evidence>
<reference evidence="20" key="1">
    <citation type="submission" date="2025-08" db="UniProtKB">
        <authorList>
            <consortium name="Ensembl"/>
        </authorList>
    </citation>
    <scope>IDENTIFICATION</scope>
</reference>
<evidence type="ECO:0000256" key="10">
    <source>
        <dbReference type="ARBA" id="ARBA00022771"/>
    </source>
</evidence>
<evidence type="ECO:0000256" key="9">
    <source>
        <dbReference type="ARBA" id="ARBA00022763"/>
    </source>
</evidence>
<evidence type="ECO:0000256" key="17">
    <source>
        <dbReference type="PROSITE-ProRule" id="PRU00175"/>
    </source>
</evidence>
<dbReference type="GO" id="GO:0061630">
    <property type="term" value="F:ubiquitin protein ligase activity"/>
    <property type="evidence" value="ECO:0007669"/>
    <property type="project" value="UniProtKB-EC"/>
</dbReference>
<evidence type="ECO:0000256" key="5">
    <source>
        <dbReference type="ARBA" id="ARBA00012483"/>
    </source>
</evidence>
<evidence type="ECO:0000313" key="21">
    <source>
        <dbReference type="Proteomes" id="UP000694541"/>
    </source>
</evidence>
<comment type="subcellular location">
    <subcellularLocation>
        <location evidence="3">Chromosome</location>
        <location evidence="3">Telomere</location>
    </subcellularLocation>
    <subcellularLocation>
        <location evidence="2">Nucleus</location>
    </subcellularLocation>
</comment>
<reference evidence="20" key="2">
    <citation type="submission" date="2025-09" db="UniProtKB">
        <authorList>
            <consortium name="Ensembl"/>
        </authorList>
    </citation>
    <scope>IDENTIFICATION</scope>
</reference>
<evidence type="ECO:0000256" key="6">
    <source>
        <dbReference type="ARBA" id="ARBA00019422"/>
    </source>
</evidence>
<dbReference type="CDD" id="cd16493">
    <property type="entry name" value="RING-CH-C4HC3_NSE1"/>
    <property type="match status" value="1"/>
</dbReference>
<dbReference type="AlphaFoldDB" id="A0A8B9M4L8"/>